<dbReference type="EMBL" id="JBHTII010000001">
    <property type="protein sequence ID" value="MFD0790110.1"/>
    <property type="molecule type" value="Genomic_DNA"/>
</dbReference>
<accession>A0ABW3AHB2</accession>
<feature type="signal peptide" evidence="1">
    <location>
        <begin position="1"/>
        <end position="23"/>
    </location>
</feature>
<sequence length="152" mass="15886">MRRMRTVLAGGIVLGMLALSACAGDPEVSGLEEQLSQIDGVNGALVWSTHPGAPWNTQVNVALFLDEASTAAVTTAMEGAIPVLAADPAASRHDVAVSFAHGDRADYTRENFSRAPEVTILPEVYAELGLTDTGAQMILVRAGELEVPEGAE</sequence>
<dbReference type="Proteomes" id="UP001597055">
    <property type="component" value="Unassembled WGS sequence"/>
</dbReference>
<evidence type="ECO:0000256" key="1">
    <source>
        <dbReference type="SAM" id="SignalP"/>
    </source>
</evidence>
<keyword evidence="1" id="KW-0732">Signal</keyword>
<evidence type="ECO:0000313" key="3">
    <source>
        <dbReference type="Proteomes" id="UP001597055"/>
    </source>
</evidence>
<reference evidence="3" key="1">
    <citation type="journal article" date="2019" name="Int. J. Syst. Evol. Microbiol.">
        <title>The Global Catalogue of Microorganisms (GCM) 10K type strain sequencing project: providing services to taxonomists for standard genome sequencing and annotation.</title>
        <authorList>
            <consortium name="The Broad Institute Genomics Platform"/>
            <consortium name="The Broad Institute Genome Sequencing Center for Infectious Disease"/>
            <person name="Wu L."/>
            <person name="Ma J."/>
        </authorList>
    </citation>
    <scope>NUCLEOTIDE SEQUENCE [LARGE SCALE GENOMIC DNA]</scope>
    <source>
        <strain evidence="3">CCUG 54523</strain>
    </source>
</reference>
<comment type="caution">
    <text evidence="2">The sequence shown here is derived from an EMBL/GenBank/DDBJ whole genome shotgun (WGS) entry which is preliminary data.</text>
</comment>
<evidence type="ECO:0000313" key="2">
    <source>
        <dbReference type="EMBL" id="MFD0790110.1"/>
    </source>
</evidence>
<feature type="chain" id="PRO_5045654290" evidence="1">
    <location>
        <begin position="24"/>
        <end position="152"/>
    </location>
</feature>
<protein>
    <submittedName>
        <fullName evidence="2">Uncharacterized protein</fullName>
    </submittedName>
</protein>
<dbReference type="PROSITE" id="PS51257">
    <property type="entry name" value="PROKAR_LIPOPROTEIN"/>
    <property type="match status" value="1"/>
</dbReference>
<dbReference type="RefSeq" id="WP_204977788.1">
    <property type="nucleotide sequence ID" value="NZ_JBHTII010000001.1"/>
</dbReference>
<name>A0ABW3AHB2_9MICO</name>
<organism evidence="2 3">
    <name type="scientific">Microbacterium insulae</name>
    <dbReference type="NCBI Taxonomy" id="483014"/>
    <lineage>
        <taxon>Bacteria</taxon>
        <taxon>Bacillati</taxon>
        <taxon>Actinomycetota</taxon>
        <taxon>Actinomycetes</taxon>
        <taxon>Micrococcales</taxon>
        <taxon>Microbacteriaceae</taxon>
        <taxon>Microbacterium</taxon>
    </lineage>
</organism>
<keyword evidence="3" id="KW-1185">Reference proteome</keyword>
<gene>
    <name evidence="2" type="ORF">ACFQ0P_06845</name>
</gene>
<proteinExistence type="predicted"/>